<dbReference type="PROSITE" id="PS50119">
    <property type="entry name" value="ZF_BBOX"/>
    <property type="match status" value="1"/>
</dbReference>
<proteinExistence type="predicted"/>
<gene>
    <name evidence="7" type="ORF">MNOR_LOCUS27211</name>
</gene>
<dbReference type="InterPro" id="IPR047153">
    <property type="entry name" value="TRIM45/56/19-like"/>
</dbReference>
<evidence type="ECO:0000256" key="2">
    <source>
        <dbReference type="ARBA" id="ARBA00022771"/>
    </source>
</evidence>
<reference evidence="7 8" key="1">
    <citation type="submission" date="2024-05" db="EMBL/GenBank/DDBJ databases">
        <authorList>
            <person name="Wallberg A."/>
        </authorList>
    </citation>
    <scope>NUCLEOTIDE SEQUENCE [LARGE SCALE GENOMIC DNA]</scope>
</reference>
<evidence type="ECO:0000256" key="4">
    <source>
        <dbReference type="PROSITE-ProRule" id="PRU00024"/>
    </source>
</evidence>
<dbReference type="GO" id="GO:0061630">
    <property type="term" value="F:ubiquitin protein ligase activity"/>
    <property type="evidence" value="ECO:0007669"/>
    <property type="project" value="TreeGrafter"/>
</dbReference>
<dbReference type="InterPro" id="IPR001841">
    <property type="entry name" value="Znf_RING"/>
</dbReference>
<dbReference type="SUPFAM" id="SSF57845">
    <property type="entry name" value="B-box zinc-binding domain"/>
    <property type="match status" value="1"/>
</dbReference>
<feature type="domain" description="B box-type" evidence="6">
    <location>
        <begin position="244"/>
        <end position="283"/>
    </location>
</feature>
<evidence type="ECO:0000256" key="1">
    <source>
        <dbReference type="ARBA" id="ARBA00022723"/>
    </source>
</evidence>
<dbReference type="GO" id="GO:0008270">
    <property type="term" value="F:zinc ion binding"/>
    <property type="evidence" value="ECO:0007669"/>
    <property type="project" value="UniProtKB-KW"/>
</dbReference>
<evidence type="ECO:0000256" key="5">
    <source>
        <dbReference type="SAM" id="MobiDB-lite"/>
    </source>
</evidence>
<comment type="caution">
    <text evidence="7">The sequence shown here is derived from an EMBL/GenBank/DDBJ whole genome shotgun (WGS) entry which is preliminary data.</text>
</comment>
<evidence type="ECO:0000313" key="8">
    <source>
        <dbReference type="Proteomes" id="UP001497623"/>
    </source>
</evidence>
<dbReference type="Pfam" id="PF00097">
    <property type="entry name" value="zf-C3HC4"/>
    <property type="match status" value="1"/>
</dbReference>
<evidence type="ECO:0000256" key="3">
    <source>
        <dbReference type="ARBA" id="ARBA00022833"/>
    </source>
</evidence>
<dbReference type="SMART" id="SM00184">
    <property type="entry name" value="RING"/>
    <property type="match status" value="1"/>
</dbReference>
<organism evidence="7 8">
    <name type="scientific">Meganyctiphanes norvegica</name>
    <name type="common">Northern krill</name>
    <name type="synonym">Thysanopoda norvegica</name>
    <dbReference type="NCBI Taxonomy" id="48144"/>
    <lineage>
        <taxon>Eukaryota</taxon>
        <taxon>Metazoa</taxon>
        <taxon>Ecdysozoa</taxon>
        <taxon>Arthropoda</taxon>
        <taxon>Crustacea</taxon>
        <taxon>Multicrustacea</taxon>
        <taxon>Malacostraca</taxon>
        <taxon>Eumalacostraca</taxon>
        <taxon>Eucarida</taxon>
        <taxon>Euphausiacea</taxon>
        <taxon>Euphausiidae</taxon>
        <taxon>Meganyctiphanes</taxon>
    </lineage>
</organism>
<keyword evidence="8" id="KW-1185">Reference proteome</keyword>
<feature type="non-terminal residue" evidence="7">
    <location>
        <position position="295"/>
    </location>
</feature>
<evidence type="ECO:0000313" key="7">
    <source>
        <dbReference type="EMBL" id="CAL4133519.1"/>
    </source>
</evidence>
<dbReference type="EMBL" id="CAXKWB010028247">
    <property type="protein sequence ID" value="CAL4133519.1"/>
    <property type="molecule type" value="Genomic_DNA"/>
</dbReference>
<dbReference type="AlphaFoldDB" id="A0AAV2RQC0"/>
<dbReference type="InterPro" id="IPR013083">
    <property type="entry name" value="Znf_RING/FYVE/PHD"/>
</dbReference>
<protein>
    <recommendedName>
        <fullName evidence="6">B box-type domain-containing protein</fullName>
    </recommendedName>
</protein>
<sequence>MDIELRCPVCAQTFCEPVLLPCMHALCRKCACSLQRGVQVLLTEPSPPQGPGATPHHLQDQEPSDGDAGSDKASVYSETDSGVVVASRPTSYVSNPEVGAGGAGEGTEGHHHDGEQEQGIRCPECHKIVALGHEGAQGLPIYTAMARIISRQRGEGSTAGDANSSCSSSVCSSSSSMTNSSTLPPCQLCEGPPRPANTECQQCQILYCSPCLTSCHPSRGPLSTHTLVPVRPLGGTSGSSVSSSGQHLCSAHGARPTHYCLMCRWSGCQDCAQGHLEHDLQPLDNISKTHKNDIN</sequence>
<dbReference type="Pfam" id="PF22586">
    <property type="entry name" value="ANCHR-like_BBOX"/>
    <property type="match status" value="1"/>
</dbReference>
<name>A0AAV2RQC0_MEGNR</name>
<dbReference type="Gene3D" id="3.30.160.60">
    <property type="entry name" value="Classic Zinc Finger"/>
    <property type="match status" value="1"/>
</dbReference>
<evidence type="ECO:0000259" key="6">
    <source>
        <dbReference type="PROSITE" id="PS50119"/>
    </source>
</evidence>
<dbReference type="PANTHER" id="PTHR25462:SF306">
    <property type="entry name" value="TRIPARTITE MOTIF CONTAINING 9"/>
    <property type="match status" value="1"/>
</dbReference>
<keyword evidence="3" id="KW-0862">Zinc</keyword>
<dbReference type="SMART" id="SM00336">
    <property type="entry name" value="BBOX"/>
    <property type="match status" value="2"/>
</dbReference>
<dbReference type="InterPro" id="IPR000315">
    <property type="entry name" value="Znf_B-box"/>
</dbReference>
<dbReference type="SUPFAM" id="SSF57850">
    <property type="entry name" value="RING/U-box"/>
    <property type="match status" value="1"/>
</dbReference>
<accession>A0AAV2RQC0</accession>
<dbReference type="Gene3D" id="3.30.40.10">
    <property type="entry name" value="Zinc/RING finger domain, C3HC4 (zinc finger)"/>
    <property type="match status" value="1"/>
</dbReference>
<keyword evidence="1" id="KW-0479">Metal-binding</keyword>
<dbReference type="Proteomes" id="UP001497623">
    <property type="component" value="Unassembled WGS sequence"/>
</dbReference>
<dbReference type="InterPro" id="IPR018957">
    <property type="entry name" value="Znf_C3HC4_RING-type"/>
</dbReference>
<feature type="region of interest" description="Disordered" evidence="5">
    <location>
        <begin position="43"/>
        <end position="117"/>
    </location>
</feature>
<dbReference type="PANTHER" id="PTHR25462">
    <property type="entry name" value="BONUS, ISOFORM C-RELATED"/>
    <property type="match status" value="1"/>
</dbReference>
<keyword evidence="2 4" id="KW-0863">Zinc-finger</keyword>